<proteinExistence type="predicted"/>
<dbReference type="InterPro" id="IPR007096">
    <property type="entry name" value="RNA-dir_Rpol_cat_phage"/>
</dbReference>
<dbReference type="InterPro" id="IPR005093">
    <property type="entry name" value="RNArep_beta"/>
</dbReference>
<evidence type="ECO:0000313" key="11">
    <source>
        <dbReference type="EMBL" id="DAD50686.1"/>
    </source>
</evidence>
<keyword evidence="9" id="KW-0460">Magnesium</keyword>
<dbReference type="GeneID" id="80398068"/>
<dbReference type="EMBL" id="BK013597">
    <property type="protein sequence ID" value="DAD50686.1"/>
    <property type="molecule type" value="Genomic_RNA"/>
</dbReference>
<accession>A0A8S5KY30</accession>
<dbReference type="InterPro" id="IPR043502">
    <property type="entry name" value="DNA/RNA_pol_sf"/>
</dbReference>
<dbReference type="SUPFAM" id="SSF56672">
    <property type="entry name" value="DNA/RNA polymerases"/>
    <property type="match status" value="1"/>
</dbReference>
<keyword evidence="12" id="KW-1185">Reference proteome</keyword>
<keyword evidence="9" id="KW-0479">Metal-binding</keyword>
<keyword evidence="6" id="KW-0693">Viral RNA replication</keyword>
<keyword evidence="3" id="KW-0808">Transferase</keyword>
<feature type="binding site" evidence="9">
    <location>
        <position position="356"/>
    </location>
    <ligand>
        <name>Mg(2+)</name>
        <dbReference type="ChEBI" id="CHEBI:18420"/>
        <label>2</label>
    </ligand>
</feature>
<evidence type="ECO:0000256" key="2">
    <source>
        <dbReference type="ARBA" id="ARBA00022484"/>
    </source>
</evidence>
<organism evidence="11 12">
    <name type="scientific">ssRNA phage SRR6960799_21</name>
    <dbReference type="NCBI Taxonomy" id="2786578"/>
    <lineage>
        <taxon>Viruses</taxon>
        <taxon>Riboviria</taxon>
        <taxon>Orthornavirae</taxon>
        <taxon>Lenarviricota</taxon>
        <taxon>Leviviricetes</taxon>
        <taxon>Norzivirales</taxon>
        <taxon>Fiersviridae</taxon>
        <taxon>Lohngkovirus</taxon>
        <taxon>Lohngkovirus borborovivens</taxon>
        <taxon>Brudgevirus borborovivens</taxon>
    </lineage>
</organism>
<evidence type="ECO:0000256" key="7">
    <source>
        <dbReference type="ARBA" id="ARBA00030248"/>
    </source>
</evidence>
<name>A0A8S5KY30_9VIRU</name>
<feature type="binding site" evidence="9">
    <location>
        <position position="355"/>
    </location>
    <ligand>
        <name>Mg(2+)</name>
        <dbReference type="ChEBI" id="CHEBI:18420"/>
        <label>2</label>
    </ligand>
</feature>
<dbReference type="PROSITE" id="PS50522">
    <property type="entry name" value="RDRP_PHAGE"/>
    <property type="match status" value="1"/>
</dbReference>
<keyword evidence="4" id="KW-0548">Nucleotidyltransferase</keyword>
<comment type="catalytic activity">
    <reaction evidence="8">
        <text>RNA(n) + a ribonucleoside 5'-triphosphate = RNA(n+1) + diphosphate</text>
        <dbReference type="Rhea" id="RHEA:21248"/>
        <dbReference type="Rhea" id="RHEA-COMP:14527"/>
        <dbReference type="Rhea" id="RHEA-COMP:17342"/>
        <dbReference type="ChEBI" id="CHEBI:33019"/>
        <dbReference type="ChEBI" id="CHEBI:61557"/>
        <dbReference type="ChEBI" id="CHEBI:140395"/>
        <dbReference type="EC" id="2.7.7.48"/>
    </reaction>
</comment>
<evidence type="ECO:0000256" key="8">
    <source>
        <dbReference type="ARBA" id="ARBA00048744"/>
    </source>
</evidence>
<evidence type="ECO:0000256" key="3">
    <source>
        <dbReference type="ARBA" id="ARBA00022679"/>
    </source>
</evidence>
<dbReference type="GO" id="GO:0000166">
    <property type="term" value="F:nucleotide binding"/>
    <property type="evidence" value="ECO:0007669"/>
    <property type="project" value="UniProtKB-KW"/>
</dbReference>
<reference evidence="11" key="1">
    <citation type="submission" date="2020-09" db="EMBL/GenBank/DDBJ databases">
        <title>Leviviricetes taxonomy.</title>
        <authorList>
            <person name="Stockdale S.R."/>
            <person name="Callanan J."/>
            <person name="Adriaenssens E.M."/>
            <person name="Kuhn J.H."/>
            <person name="Rumnieks J."/>
            <person name="Shkoporov A."/>
            <person name="Draper L.A."/>
            <person name="Ross P."/>
            <person name="Hill C."/>
        </authorList>
    </citation>
    <scope>NUCLEOTIDE SEQUENCE</scope>
</reference>
<evidence type="ECO:0000256" key="1">
    <source>
        <dbReference type="ARBA" id="ARBA00012494"/>
    </source>
</evidence>
<keyword evidence="5" id="KW-0547">Nucleotide-binding</keyword>
<evidence type="ECO:0000256" key="5">
    <source>
        <dbReference type="ARBA" id="ARBA00022741"/>
    </source>
</evidence>
<comment type="cofactor">
    <cofactor evidence="9">
        <name>Mg(2+)</name>
        <dbReference type="ChEBI" id="CHEBI:18420"/>
    </cofactor>
    <text evidence="9">Binds 2 Mg(2+) per subunit.</text>
</comment>
<feature type="binding site" evidence="9">
    <location>
        <position position="272"/>
    </location>
    <ligand>
        <name>Mg(2+)</name>
        <dbReference type="ChEBI" id="CHEBI:18420"/>
        <label>2</label>
    </ligand>
</feature>
<dbReference type="Proteomes" id="UP000676414">
    <property type="component" value="Segment"/>
</dbReference>
<dbReference type="EC" id="2.7.7.48" evidence="1"/>
<evidence type="ECO:0000313" key="12">
    <source>
        <dbReference type="Proteomes" id="UP000676414"/>
    </source>
</evidence>
<keyword evidence="2 11" id="KW-0696">RNA-directed RNA polymerase</keyword>
<dbReference type="KEGG" id="vg:80398068"/>
<dbReference type="GO" id="GO:0046872">
    <property type="term" value="F:metal ion binding"/>
    <property type="evidence" value="ECO:0007669"/>
    <property type="project" value="UniProtKB-KW"/>
</dbReference>
<evidence type="ECO:0000256" key="4">
    <source>
        <dbReference type="ARBA" id="ARBA00022695"/>
    </source>
</evidence>
<gene>
    <name evidence="11" type="primary">SRR6960799_21_4</name>
</gene>
<dbReference type="RefSeq" id="YP_010769139.1">
    <property type="nucleotide sequence ID" value="NC_073888.1"/>
</dbReference>
<dbReference type="GO" id="GO:0039694">
    <property type="term" value="P:viral RNA genome replication"/>
    <property type="evidence" value="ECO:0007669"/>
    <property type="project" value="InterPro"/>
</dbReference>
<evidence type="ECO:0000259" key="10">
    <source>
        <dbReference type="PROSITE" id="PS50522"/>
    </source>
</evidence>
<dbReference type="GO" id="GO:0003968">
    <property type="term" value="F:RNA-directed RNA polymerase activity"/>
    <property type="evidence" value="ECO:0007669"/>
    <property type="project" value="UniProtKB-KW"/>
</dbReference>
<dbReference type="Pfam" id="PF03431">
    <property type="entry name" value="RNA_replicase_B"/>
    <property type="match status" value="1"/>
</dbReference>
<evidence type="ECO:0000256" key="9">
    <source>
        <dbReference type="PIRSR" id="PIRSR605093-1"/>
    </source>
</evidence>
<evidence type="ECO:0000256" key="6">
    <source>
        <dbReference type="ARBA" id="ARBA00022953"/>
    </source>
</evidence>
<sequence>MKDLMTSQMHKVALAYMEGLGSPRSLTVAILLRYNEWDQLLKLSCDPHQYTDYLQYYRDTCATDFLRKVECKVPGIDPEAAAKEKWWEAERACWCTNRRLNSIFDFGTDLNGLPVPERILEFFQDVKRMVEWLIGDGPPSSFDGRFGPGATLSDRAEQTTVPHKMSSSPTLTSSALYYLVPWTGTKWAAACAARGERFQIANGNKFFTVRKTALTHRSCAKEPSINGYFQLGLGSVARNRLRSRGIDLDNGQDLHRRVACEASITGGSCTIDLRSASDTSCTSLVRNVTPRKWLAHFEDLRSRTTLIDGKEVVLEKFSSMGNGFTFELETTLFAAIVLAVAPWLTPGVDMFVYGDDIIVPTDVSEDVIWALKFCGFTPNLDKTFVTGPFRESCGGDFFLGKPVRAYFLKEFPSEPQQWISLANGINRVIENVRDDPNLHHALRRSWFRVLDALPTNVRRCRGPISLGDLVIHDAEERWQTRWRSSQIRYVQVYRPARYRKVSFARFDADIQLAAALYGVVLSPQKVSPRVLRHWPEGYDNRGLIPRDAVTGYKVGWVPFS</sequence>
<protein>
    <recommendedName>
        <fullName evidence="1">RNA-directed RNA polymerase</fullName>
        <ecNumber evidence="1">2.7.7.48</ecNumber>
    </recommendedName>
    <alternativeName>
        <fullName evidence="7">RNA replicase beta chain</fullName>
    </alternativeName>
</protein>
<feature type="domain" description="RdRp catalytic" evidence="10">
    <location>
        <begin position="257"/>
        <end position="387"/>
    </location>
</feature>